<evidence type="ECO:0000313" key="5">
    <source>
        <dbReference type="EMBL" id="KAF2115973.1"/>
    </source>
</evidence>
<dbReference type="SUPFAM" id="SSF52540">
    <property type="entry name" value="P-loop containing nucleoside triphosphate hydrolases"/>
    <property type="match status" value="1"/>
</dbReference>
<evidence type="ECO:0000256" key="2">
    <source>
        <dbReference type="ARBA" id="ARBA00022741"/>
    </source>
</evidence>
<protein>
    <submittedName>
        <fullName evidence="5">P-loop containing nucleoside triphosphate hydrolase protein</fullName>
    </submittedName>
</protein>
<evidence type="ECO:0000256" key="3">
    <source>
        <dbReference type="ARBA" id="ARBA00022840"/>
    </source>
</evidence>
<name>A0A6A5ZAM6_9PLEO</name>
<evidence type="ECO:0000256" key="1">
    <source>
        <dbReference type="ARBA" id="ARBA00006914"/>
    </source>
</evidence>
<evidence type="ECO:0000313" key="6">
    <source>
        <dbReference type="Proteomes" id="UP000799770"/>
    </source>
</evidence>
<gene>
    <name evidence="5" type="ORF">BDV96DRAFT_631816</name>
</gene>
<proteinExistence type="inferred from homology"/>
<keyword evidence="5" id="KW-0378">Hydrolase</keyword>
<sequence length="605" mass="67969">MATRNTFDLITKASGDAPQLFDEFHQLNTGKLADVDIPLVTELRRLYPDLIVTTVPATNCNLLQFVAAGNATAELDIDNENLVRWRGYIPGVKRGESGTLGDAVYFAKYHYKWGKEDFILYTVRSGYTTIQYVLKEPGDGETTLSHSKTTDALIAAIGDWLTADQDVVYVFDGGWKADKQLWNEVQKSSWDNVILDPKMKQELVDVSNKFFDSEEIYKQYGVPWKRGLIFYGPVGNGKTISIKALMHSLYKRKEPIPSLYVKSVYGTYQVRQIFEMARNMAPCMLVMEDMETIVYGGSRSYFFNEVDGLENNNGILMIGSTNYIDRLDPGITKRPSRFDRKYLFPLPSTEERVQYCNFWRAKVLKLPKGKVDYPKKLVNLIAAITYGFSFAYLQEAFVATLLELARQAMVDGFDMSGYIDAGEIARSAQAALDNGEFGSELYATDGGDDDDDDDDDDLDKIPFWRVIREQVAILREDISRATSDEAAFEEDVGLFSTPKKYWDSLFGSITSSLSKIMLGENSSHTPNFDAKNVHDEPYRAESKENSLPVLHSPGSAFGYNNYNNPRDNVLHTIASPVVPDGTVERGDGPGIRSGIDGRKFLRGRG</sequence>
<dbReference type="Proteomes" id="UP000799770">
    <property type="component" value="Unassembled WGS sequence"/>
</dbReference>
<feature type="domain" description="AAA+ ATPase" evidence="4">
    <location>
        <begin position="224"/>
        <end position="348"/>
    </location>
</feature>
<dbReference type="Gene3D" id="3.40.50.300">
    <property type="entry name" value="P-loop containing nucleotide triphosphate hydrolases"/>
    <property type="match status" value="1"/>
</dbReference>
<keyword evidence="6" id="KW-1185">Reference proteome</keyword>
<dbReference type="PANTHER" id="PTHR23073">
    <property type="entry name" value="26S PROTEASOME REGULATORY SUBUNIT"/>
    <property type="match status" value="1"/>
</dbReference>
<dbReference type="GO" id="GO:0016887">
    <property type="term" value="F:ATP hydrolysis activity"/>
    <property type="evidence" value="ECO:0007669"/>
    <property type="project" value="InterPro"/>
</dbReference>
<dbReference type="OrthoDB" id="2115716at2759"/>
<dbReference type="AlphaFoldDB" id="A0A6A5ZAM6"/>
<organism evidence="5 6">
    <name type="scientific">Lophiotrema nucula</name>
    <dbReference type="NCBI Taxonomy" id="690887"/>
    <lineage>
        <taxon>Eukaryota</taxon>
        <taxon>Fungi</taxon>
        <taxon>Dikarya</taxon>
        <taxon>Ascomycota</taxon>
        <taxon>Pezizomycotina</taxon>
        <taxon>Dothideomycetes</taxon>
        <taxon>Pleosporomycetidae</taxon>
        <taxon>Pleosporales</taxon>
        <taxon>Lophiotremataceae</taxon>
        <taxon>Lophiotrema</taxon>
    </lineage>
</organism>
<dbReference type="InterPro" id="IPR027417">
    <property type="entry name" value="P-loop_NTPase"/>
</dbReference>
<keyword evidence="3" id="KW-0067">ATP-binding</keyword>
<evidence type="ECO:0000259" key="4">
    <source>
        <dbReference type="SMART" id="SM00382"/>
    </source>
</evidence>
<reference evidence="5" key="1">
    <citation type="journal article" date="2020" name="Stud. Mycol.">
        <title>101 Dothideomycetes genomes: a test case for predicting lifestyles and emergence of pathogens.</title>
        <authorList>
            <person name="Haridas S."/>
            <person name="Albert R."/>
            <person name="Binder M."/>
            <person name="Bloem J."/>
            <person name="Labutti K."/>
            <person name="Salamov A."/>
            <person name="Andreopoulos B."/>
            <person name="Baker S."/>
            <person name="Barry K."/>
            <person name="Bills G."/>
            <person name="Bluhm B."/>
            <person name="Cannon C."/>
            <person name="Castanera R."/>
            <person name="Culley D."/>
            <person name="Daum C."/>
            <person name="Ezra D."/>
            <person name="Gonzalez J."/>
            <person name="Henrissat B."/>
            <person name="Kuo A."/>
            <person name="Liang C."/>
            <person name="Lipzen A."/>
            <person name="Lutzoni F."/>
            <person name="Magnuson J."/>
            <person name="Mondo S."/>
            <person name="Nolan M."/>
            <person name="Ohm R."/>
            <person name="Pangilinan J."/>
            <person name="Park H.-J."/>
            <person name="Ramirez L."/>
            <person name="Alfaro M."/>
            <person name="Sun H."/>
            <person name="Tritt A."/>
            <person name="Yoshinaga Y."/>
            <person name="Zwiers L.-H."/>
            <person name="Turgeon B."/>
            <person name="Goodwin S."/>
            <person name="Spatafora J."/>
            <person name="Crous P."/>
            <person name="Grigoriev I."/>
        </authorList>
    </citation>
    <scope>NUCLEOTIDE SEQUENCE</scope>
    <source>
        <strain evidence="5">CBS 627.86</strain>
    </source>
</reference>
<dbReference type="SMART" id="SM00382">
    <property type="entry name" value="AAA"/>
    <property type="match status" value="1"/>
</dbReference>
<dbReference type="InterPro" id="IPR003593">
    <property type="entry name" value="AAA+_ATPase"/>
</dbReference>
<dbReference type="GO" id="GO:0008540">
    <property type="term" value="C:proteasome regulatory particle, base subcomplex"/>
    <property type="evidence" value="ECO:0007669"/>
    <property type="project" value="UniProtKB-ARBA"/>
</dbReference>
<dbReference type="InterPro" id="IPR050221">
    <property type="entry name" value="26S_Proteasome_ATPase"/>
</dbReference>
<dbReference type="CDD" id="cd19481">
    <property type="entry name" value="RecA-like_protease"/>
    <property type="match status" value="1"/>
</dbReference>
<accession>A0A6A5ZAM6</accession>
<dbReference type="Pfam" id="PF00004">
    <property type="entry name" value="AAA"/>
    <property type="match status" value="1"/>
</dbReference>
<dbReference type="EMBL" id="ML977322">
    <property type="protein sequence ID" value="KAF2115973.1"/>
    <property type="molecule type" value="Genomic_DNA"/>
</dbReference>
<dbReference type="InterPro" id="IPR003959">
    <property type="entry name" value="ATPase_AAA_core"/>
</dbReference>
<comment type="similarity">
    <text evidence="1">Belongs to the AAA ATPase family.</text>
</comment>
<keyword evidence="2" id="KW-0547">Nucleotide-binding</keyword>
<dbReference type="GO" id="GO:0005524">
    <property type="term" value="F:ATP binding"/>
    <property type="evidence" value="ECO:0007669"/>
    <property type="project" value="UniProtKB-KW"/>
</dbReference>